<protein>
    <recommendedName>
        <fullName evidence="2">Rho-GAP domain-containing protein</fullName>
    </recommendedName>
</protein>
<proteinExistence type="predicted"/>
<dbReference type="GO" id="GO:0007264">
    <property type="term" value="P:small GTPase-mediated signal transduction"/>
    <property type="evidence" value="ECO:0007669"/>
    <property type="project" value="TreeGrafter"/>
</dbReference>
<dbReference type="GO" id="GO:0005737">
    <property type="term" value="C:cytoplasm"/>
    <property type="evidence" value="ECO:0007669"/>
    <property type="project" value="TreeGrafter"/>
</dbReference>
<evidence type="ECO:0000256" key="1">
    <source>
        <dbReference type="SAM" id="MobiDB-lite"/>
    </source>
</evidence>
<organism evidence="3">
    <name type="scientific">Amphimedon queenslandica</name>
    <name type="common">Sponge</name>
    <dbReference type="NCBI Taxonomy" id="400682"/>
    <lineage>
        <taxon>Eukaryota</taxon>
        <taxon>Metazoa</taxon>
        <taxon>Porifera</taxon>
        <taxon>Demospongiae</taxon>
        <taxon>Heteroscleromorpha</taxon>
        <taxon>Haplosclerida</taxon>
        <taxon>Niphatidae</taxon>
        <taxon>Amphimedon</taxon>
    </lineage>
</organism>
<evidence type="ECO:0000313" key="4">
    <source>
        <dbReference type="Proteomes" id="UP000007879"/>
    </source>
</evidence>
<reference evidence="3" key="2">
    <citation type="submission" date="2017-05" db="UniProtKB">
        <authorList>
            <consortium name="EnsemblMetazoa"/>
        </authorList>
    </citation>
    <scope>IDENTIFICATION</scope>
</reference>
<dbReference type="Proteomes" id="UP000007879">
    <property type="component" value="Unassembled WGS sequence"/>
</dbReference>
<dbReference type="PANTHER" id="PTHR45808:SF2">
    <property type="entry name" value="RHO GTPASE-ACTIVATING PROTEIN 68F"/>
    <property type="match status" value="1"/>
</dbReference>
<dbReference type="GO" id="GO:0005096">
    <property type="term" value="F:GTPase activator activity"/>
    <property type="evidence" value="ECO:0007669"/>
    <property type="project" value="TreeGrafter"/>
</dbReference>
<dbReference type="Pfam" id="PF00620">
    <property type="entry name" value="RhoGAP"/>
    <property type="match status" value="1"/>
</dbReference>
<name>A0A1X7VII4_AMPQE</name>
<sequence length="564" mass="63022">MAMSVANTLKRHSFHASLGLVIDNPRLLIVEHYETVREQIDVLLRSAKGLLGLVKKRISLEKDRVKSLGKLSSSILDDCKFISFEGVLKESWDHIKQHSLQEGMYRSKMVTELEEKVVQPLSVFLLSDLEKRFQTINAEVNHKVKDYQQVRLQTQKAKERYFSLAAEWEGSLMMIHKEYGAVWEPVAGNKLYEKEQQICRKVDEARLDYESCVEKLNANVQELTLQHLPQALLSLQDTTEQMVSVVHTALKSFETLQLSLLGKIETELSSACRDYFIVPDFCQSYFFKNFDIESPPLPPSFDFDEYSYKDGALEVQARKTQYRAMSLLSPSELASRGAMFLGVSSLTGGGGKGKGNGPVPAIKIEGLNPFLVEVCVEYLNQPNALKEEGIFRVPGETSTIRSLHADFKTAGQDKDKLKSLVMEQYDPNNISGLLKLHLRENHLISSKVMANISELLSRPTTEGAPPLIEEITANCTNQELRLLSLVVELMSNISGEPENKMNARTLGIACGLSLFPQLDPGQATRLLEYLIKNRDQLSVAESAPDQTGSDDSSSSSSAPLSESI</sequence>
<feature type="domain" description="Rho-GAP" evidence="2">
    <location>
        <begin position="362"/>
        <end position="538"/>
    </location>
</feature>
<dbReference type="STRING" id="400682.A0A1X7VII4"/>
<reference evidence="4" key="1">
    <citation type="journal article" date="2010" name="Nature">
        <title>The Amphimedon queenslandica genome and the evolution of animal complexity.</title>
        <authorList>
            <person name="Srivastava M."/>
            <person name="Simakov O."/>
            <person name="Chapman J."/>
            <person name="Fahey B."/>
            <person name="Gauthier M.E."/>
            <person name="Mitros T."/>
            <person name="Richards G.S."/>
            <person name="Conaco C."/>
            <person name="Dacre M."/>
            <person name="Hellsten U."/>
            <person name="Larroux C."/>
            <person name="Putnam N.H."/>
            <person name="Stanke M."/>
            <person name="Adamska M."/>
            <person name="Darling A."/>
            <person name="Degnan S.M."/>
            <person name="Oakley T.H."/>
            <person name="Plachetzki D.C."/>
            <person name="Zhai Y."/>
            <person name="Adamski M."/>
            <person name="Calcino A."/>
            <person name="Cummins S.F."/>
            <person name="Goodstein D.M."/>
            <person name="Harris C."/>
            <person name="Jackson D.J."/>
            <person name="Leys S.P."/>
            <person name="Shu S."/>
            <person name="Woodcroft B.J."/>
            <person name="Vervoort M."/>
            <person name="Kosik K.S."/>
            <person name="Manning G."/>
            <person name="Degnan B.M."/>
            <person name="Rokhsar D.S."/>
        </authorList>
    </citation>
    <scope>NUCLEOTIDE SEQUENCE [LARGE SCALE GENOMIC DNA]</scope>
</reference>
<dbReference type="EnsemblMetazoa" id="Aqu2.1.39599_001">
    <property type="protein sequence ID" value="Aqu2.1.39599_001"/>
    <property type="gene ID" value="Aqu2.1.39599"/>
</dbReference>
<accession>A0A1X7VII4</accession>
<dbReference type="EnsemblMetazoa" id="XM_003384187.2">
    <property type="protein sequence ID" value="XP_003384235.2"/>
    <property type="gene ID" value="LOC100638759"/>
</dbReference>
<evidence type="ECO:0000313" key="3">
    <source>
        <dbReference type="EnsemblMetazoa" id="Aqu2.1.39599_001"/>
    </source>
</evidence>
<feature type="region of interest" description="Disordered" evidence="1">
    <location>
        <begin position="538"/>
        <end position="564"/>
    </location>
</feature>
<dbReference type="Pfam" id="PF00611">
    <property type="entry name" value="FCH"/>
    <property type="match status" value="1"/>
</dbReference>
<dbReference type="KEGG" id="aqu:100638759"/>
<keyword evidence="4" id="KW-1185">Reference proteome</keyword>
<dbReference type="InterPro" id="IPR027267">
    <property type="entry name" value="AH/BAR_dom_sf"/>
</dbReference>
<dbReference type="PANTHER" id="PTHR45808">
    <property type="entry name" value="RHO GTPASE-ACTIVATING PROTEIN 68F"/>
    <property type="match status" value="1"/>
</dbReference>
<evidence type="ECO:0000259" key="2">
    <source>
        <dbReference type="PROSITE" id="PS50238"/>
    </source>
</evidence>
<dbReference type="PROSITE" id="PS50238">
    <property type="entry name" value="RHOGAP"/>
    <property type="match status" value="1"/>
</dbReference>
<dbReference type="InterPro" id="IPR008936">
    <property type="entry name" value="Rho_GTPase_activation_prot"/>
</dbReference>
<dbReference type="InParanoid" id="A0A1X7VII4"/>
<dbReference type="OrthoDB" id="185175at2759"/>
<dbReference type="Gene3D" id="1.10.555.10">
    <property type="entry name" value="Rho GTPase activation protein"/>
    <property type="match status" value="1"/>
</dbReference>
<dbReference type="InterPro" id="IPR001060">
    <property type="entry name" value="FCH_dom"/>
</dbReference>
<dbReference type="SMART" id="SM00324">
    <property type="entry name" value="RhoGAP"/>
    <property type="match status" value="1"/>
</dbReference>
<dbReference type="InterPro" id="IPR000198">
    <property type="entry name" value="RhoGAP_dom"/>
</dbReference>
<dbReference type="SUPFAM" id="SSF103657">
    <property type="entry name" value="BAR/IMD domain-like"/>
    <property type="match status" value="1"/>
</dbReference>
<dbReference type="Gene3D" id="1.20.1270.60">
    <property type="entry name" value="Arfaptin homology (AH) domain/BAR domain"/>
    <property type="match status" value="1"/>
</dbReference>
<dbReference type="SUPFAM" id="SSF48350">
    <property type="entry name" value="GTPase activation domain, GAP"/>
    <property type="match status" value="1"/>
</dbReference>
<dbReference type="CDD" id="cd00159">
    <property type="entry name" value="RhoGAP"/>
    <property type="match status" value="1"/>
</dbReference>
<dbReference type="eggNOG" id="KOG4269">
    <property type="taxonomic scope" value="Eukaryota"/>
</dbReference>
<dbReference type="AlphaFoldDB" id="A0A1X7VII4"/>
<gene>
    <name evidence="3" type="primary">100638759</name>
</gene>